<feature type="region of interest" description="Disordered" evidence="4">
    <location>
        <begin position="28"/>
        <end position="53"/>
    </location>
</feature>
<feature type="region of interest" description="Disordered" evidence="4">
    <location>
        <begin position="801"/>
        <end position="822"/>
    </location>
</feature>
<protein>
    <recommendedName>
        <fullName evidence="5">NACHT domain-containing protein</fullName>
    </recommendedName>
</protein>
<feature type="compositionally biased region" description="Basic and acidic residues" evidence="4">
    <location>
        <begin position="177"/>
        <end position="186"/>
    </location>
</feature>
<reference evidence="6 7" key="1">
    <citation type="submission" date="2024-02" db="EMBL/GenBank/DDBJ databases">
        <authorList>
            <person name="Daric V."/>
            <person name="Darras S."/>
        </authorList>
    </citation>
    <scope>NUCLEOTIDE SEQUENCE [LARGE SCALE GENOMIC DNA]</scope>
</reference>
<dbReference type="Pfam" id="PF05729">
    <property type="entry name" value="NACHT"/>
    <property type="match status" value="1"/>
</dbReference>
<dbReference type="Proteomes" id="UP001642483">
    <property type="component" value="Unassembled WGS sequence"/>
</dbReference>
<evidence type="ECO:0000313" key="6">
    <source>
        <dbReference type="EMBL" id="CAK8684841.1"/>
    </source>
</evidence>
<feature type="region of interest" description="Disordered" evidence="4">
    <location>
        <begin position="630"/>
        <end position="668"/>
    </location>
</feature>
<dbReference type="EMBL" id="CAWYQH010000098">
    <property type="protein sequence ID" value="CAK8684841.1"/>
    <property type="molecule type" value="Genomic_DNA"/>
</dbReference>
<feature type="compositionally biased region" description="Polar residues" evidence="4">
    <location>
        <begin position="703"/>
        <end position="715"/>
    </location>
</feature>
<sequence length="822" mass="92004">MSDADFDTAYGLSALSNSSQTLDAARTTLPANENNGNGPNEGSNLAGRTMQQDQQRMLMPMPTDHEDNSLSSSALRLPNGNTQIAQNVTNNENNLTVSNADQFAFREIVRVASQTSGALSITYAPHYEQRHDNRQFVDQRQFHRTDVENCSDLNLGSGSRVSNVYNPGGPSDTAMSSERRSSQEEIKKKNEEIAINKVLELQEKYREDDIQLQGIDVAGSDIPEVHPTYVKISFYQGEAAPRTEEYLPSTSTLTIREELQVDFEDLLQSENQPHFICLIGIPGSGKTTCARRLAKSEEFTCFYMKFMDMNYETDLTLKDLFICKAYPDLEKKVCDEAFQWIVHNQKQCAFIFDGIDQAEWTLKEKVPRQDYDTPLPVADLVSNLCNKRFLPDAHLVFTSRPHSVIFLPKSCRPDATYLLGDLPYDCTKKLFYSYAGDQAGSMWEALESHAPHLISLCSNPLMIQLVVASCLNPSSKVGDILSSSDKAFTQTRVFATVLDNLKHCDNTRHENIEELSAQIGRVAFQATRNSTVVITIHQLRNEGLSSEMVQDIIITLHAHKGITSKVFEGDTKMIFCHQTFQEYYTGYHITHSMSVREFKALVEEELFTDRWAMVRRFLCGQLVDLTSDQTLEQSETDLPVEEEETSDVEPLDHSPEGTSSGEIPQTKKGRCVGNFLRSIRRAIAHPLKRKGNSTKYECEPKTSKVQNATDNQTSADSHKSNMDKLPSNGIISAQNQEICLQVAARNELDSDEDPENTRGAKRNILVDSIIGKLEEFSSKFSGDAASVDCLSFGVTYASATTSSFEKRQQGISPQIPTFGESR</sequence>
<keyword evidence="2" id="KW-0963">Cytoplasm</keyword>
<dbReference type="PANTHER" id="PTHR45690:SF19">
    <property type="entry name" value="NACHT, LRR AND PYD DOMAINS-CONTAINING PROTEIN 3"/>
    <property type="match status" value="1"/>
</dbReference>
<dbReference type="Gene3D" id="3.40.50.300">
    <property type="entry name" value="P-loop containing nucleotide triphosphate hydrolases"/>
    <property type="match status" value="1"/>
</dbReference>
<dbReference type="InterPro" id="IPR007111">
    <property type="entry name" value="NACHT_NTPase"/>
</dbReference>
<name>A0ABP0G205_CLALP</name>
<dbReference type="PANTHER" id="PTHR45690">
    <property type="entry name" value="NACHT, LRR AND PYD DOMAINS-CONTAINING PROTEIN 12"/>
    <property type="match status" value="1"/>
</dbReference>
<feature type="compositionally biased region" description="Low complexity" evidence="4">
    <location>
        <begin position="32"/>
        <end position="44"/>
    </location>
</feature>
<proteinExistence type="predicted"/>
<keyword evidence="7" id="KW-1185">Reference proteome</keyword>
<evidence type="ECO:0000259" key="5">
    <source>
        <dbReference type="Pfam" id="PF05729"/>
    </source>
</evidence>
<feature type="compositionally biased region" description="Polar residues" evidence="4">
    <location>
        <begin position="156"/>
        <end position="165"/>
    </location>
</feature>
<comment type="subcellular location">
    <subcellularLocation>
        <location evidence="1">Cytoplasm</location>
    </subcellularLocation>
</comment>
<feature type="region of interest" description="Disordered" evidence="4">
    <location>
        <begin position="690"/>
        <end position="727"/>
    </location>
</feature>
<evidence type="ECO:0000256" key="4">
    <source>
        <dbReference type="SAM" id="MobiDB-lite"/>
    </source>
</evidence>
<feature type="compositionally biased region" description="Polar residues" evidence="4">
    <location>
        <begin position="801"/>
        <end position="815"/>
    </location>
</feature>
<feature type="domain" description="NACHT" evidence="5">
    <location>
        <begin position="275"/>
        <end position="435"/>
    </location>
</feature>
<evidence type="ECO:0000256" key="3">
    <source>
        <dbReference type="ARBA" id="ARBA00022737"/>
    </source>
</evidence>
<comment type="caution">
    <text evidence="6">The sequence shown here is derived from an EMBL/GenBank/DDBJ whole genome shotgun (WGS) entry which is preliminary data.</text>
</comment>
<dbReference type="SUPFAM" id="SSF52540">
    <property type="entry name" value="P-loop containing nucleoside triphosphate hydrolases"/>
    <property type="match status" value="1"/>
</dbReference>
<dbReference type="InterPro" id="IPR050637">
    <property type="entry name" value="NLRP_innate_immun_reg"/>
</dbReference>
<dbReference type="InterPro" id="IPR027417">
    <property type="entry name" value="P-loop_NTPase"/>
</dbReference>
<organism evidence="6 7">
    <name type="scientific">Clavelina lepadiformis</name>
    <name type="common">Light-bulb sea squirt</name>
    <name type="synonym">Ascidia lepadiformis</name>
    <dbReference type="NCBI Taxonomy" id="159417"/>
    <lineage>
        <taxon>Eukaryota</taxon>
        <taxon>Metazoa</taxon>
        <taxon>Chordata</taxon>
        <taxon>Tunicata</taxon>
        <taxon>Ascidiacea</taxon>
        <taxon>Aplousobranchia</taxon>
        <taxon>Clavelinidae</taxon>
        <taxon>Clavelina</taxon>
    </lineage>
</organism>
<gene>
    <name evidence="6" type="ORF">CVLEPA_LOCUS15951</name>
</gene>
<feature type="region of interest" description="Disordered" evidence="4">
    <location>
        <begin position="156"/>
        <end position="186"/>
    </location>
</feature>
<evidence type="ECO:0000313" key="7">
    <source>
        <dbReference type="Proteomes" id="UP001642483"/>
    </source>
</evidence>
<keyword evidence="3" id="KW-0677">Repeat</keyword>
<evidence type="ECO:0000256" key="1">
    <source>
        <dbReference type="ARBA" id="ARBA00004496"/>
    </source>
</evidence>
<evidence type="ECO:0000256" key="2">
    <source>
        <dbReference type="ARBA" id="ARBA00022490"/>
    </source>
</evidence>
<accession>A0ABP0G205</accession>
<feature type="compositionally biased region" description="Acidic residues" evidence="4">
    <location>
        <begin position="634"/>
        <end position="649"/>
    </location>
</feature>